<name>A0A2X0LZ32_9BASI</name>
<accession>A0A2X0LZ32</accession>
<evidence type="ECO:0000313" key="2">
    <source>
        <dbReference type="Proteomes" id="UP000249464"/>
    </source>
</evidence>
<protein>
    <submittedName>
        <fullName evidence="1">BQ5605_C002g01543 protein</fullName>
    </submittedName>
</protein>
<organism evidence="1 2">
    <name type="scientific">Microbotryum silenes-dioicae</name>
    <dbReference type="NCBI Taxonomy" id="796604"/>
    <lineage>
        <taxon>Eukaryota</taxon>
        <taxon>Fungi</taxon>
        <taxon>Dikarya</taxon>
        <taxon>Basidiomycota</taxon>
        <taxon>Pucciniomycotina</taxon>
        <taxon>Microbotryomycetes</taxon>
        <taxon>Microbotryales</taxon>
        <taxon>Microbotryaceae</taxon>
        <taxon>Microbotryum</taxon>
    </lineage>
</organism>
<evidence type="ECO:0000313" key="1">
    <source>
        <dbReference type="EMBL" id="SGY33768.1"/>
    </source>
</evidence>
<gene>
    <name evidence="1" type="primary">BQ5605_C002g01543</name>
    <name evidence="1" type="ORF">BQ5605_C002G01543</name>
</gene>
<reference evidence="1 2" key="1">
    <citation type="submission" date="2016-11" db="EMBL/GenBank/DDBJ databases">
        <authorList>
            <person name="Jaros S."/>
            <person name="Januszkiewicz K."/>
            <person name="Wedrychowicz H."/>
        </authorList>
    </citation>
    <scope>NUCLEOTIDE SEQUENCE [LARGE SCALE GENOMIC DNA]</scope>
</reference>
<dbReference type="Gene3D" id="3.40.50.980">
    <property type="match status" value="1"/>
</dbReference>
<dbReference type="SUPFAM" id="SSF56801">
    <property type="entry name" value="Acetyl-CoA synthetase-like"/>
    <property type="match status" value="1"/>
</dbReference>
<proteinExistence type="predicted"/>
<dbReference type="AlphaFoldDB" id="A0A2X0LZ32"/>
<keyword evidence="2" id="KW-1185">Reference proteome</keyword>
<dbReference type="EMBL" id="FQNC01000041">
    <property type="protein sequence ID" value="SGY33768.1"/>
    <property type="molecule type" value="Genomic_DNA"/>
</dbReference>
<sequence length="54" mass="6145">MKSRNEISTEDVLLPTQTWHAEAHTRVAALAALFHSRGVRKGDRVAIRARNYRS</sequence>
<dbReference type="Proteomes" id="UP000249464">
    <property type="component" value="Unassembled WGS sequence"/>
</dbReference>